<sequence>MEFGGLKPCTSNSPDSSRKRNRKRKPAELGESDGLSGKKLKRISALAEAAAKIDPSHLADFFAKPHWHGIGLLGFYTYFNKALSQVSFPWVELFEETPLFHYLIFLNLSIKHQSIGSNSIHLGTSVIWAIERIIREQHTFGVAAFVALAMVLRTKPDVLTTLLPMLRERIMFQGQDKLPASEGNPVLAKEATEIAIGSLTANVDCFKQWDILYKENLEASVVLLKKLVDEWKDHSLKLISTPSDTLTLNRAMNSFRLKSCKVILGRLSSGSGYLKGITAVTAAGAVVAGAVAGAVATVVIGGATGMEYFQLEIIKNISGIGPVESHIPALTYTSARKTLRCEESVDAEALREDRYLILASLEPSESTSTSEATSAGFCFSLRFRFKTWLHPLPTWELTRFDRKQRRLALTPANTRSRLCGRIFGTDPSPKVFGFRLRCCSGNPPACYRLPNVRTPPTNGSPMTDPSRSDLSHSDLTPLLQIRRIPSFPSIISSIQSSGSTKATVAKLHAGDFKPRRQVGGAAVISMEARPLLSVRRMMLTPVKAFARPRPAMKLEKGRWRLSHDAGKGAGEGDSLRNSEKVAAKLDLR</sequence>
<dbReference type="STRING" id="81972.D7ML01"/>
<gene>
    <name evidence="2" type="ORF">ARALYDRAFT_684190</name>
</gene>
<keyword evidence="3" id="KW-1185">Reference proteome</keyword>
<dbReference type="GO" id="GO:0005783">
    <property type="term" value="C:endoplasmic reticulum"/>
    <property type="evidence" value="ECO:0007669"/>
    <property type="project" value="TreeGrafter"/>
</dbReference>
<feature type="region of interest" description="Disordered" evidence="1">
    <location>
        <begin position="450"/>
        <end position="471"/>
    </location>
</feature>
<protein>
    <submittedName>
        <fullName evidence="2">Predicted protein</fullName>
    </submittedName>
</protein>
<reference evidence="3" key="1">
    <citation type="journal article" date="2011" name="Nat. Genet.">
        <title>The Arabidopsis lyrata genome sequence and the basis of rapid genome size change.</title>
        <authorList>
            <person name="Hu T.T."/>
            <person name="Pattyn P."/>
            <person name="Bakker E.G."/>
            <person name="Cao J."/>
            <person name="Cheng J.-F."/>
            <person name="Clark R.M."/>
            <person name="Fahlgren N."/>
            <person name="Fawcett J.A."/>
            <person name="Grimwood J."/>
            <person name="Gundlach H."/>
            <person name="Haberer G."/>
            <person name="Hollister J.D."/>
            <person name="Ossowski S."/>
            <person name="Ottilar R.P."/>
            <person name="Salamov A.A."/>
            <person name="Schneeberger K."/>
            <person name="Spannagl M."/>
            <person name="Wang X."/>
            <person name="Yang L."/>
            <person name="Nasrallah M.E."/>
            <person name="Bergelson J."/>
            <person name="Carrington J.C."/>
            <person name="Gaut B.S."/>
            <person name="Schmutz J."/>
            <person name="Mayer K.F.X."/>
            <person name="Van de Peer Y."/>
            <person name="Grigoriev I.V."/>
            <person name="Nordborg M."/>
            <person name="Weigel D."/>
            <person name="Guo Y.-L."/>
        </authorList>
    </citation>
    <scope>NUCLEOTIDE SEQUENCE [LARGE SCALE GENOMIC DNA]</scope>
    <source>
        <strain evidence="3">cv. MN47</strain>
    </source>
</reference>
<dbReference type="EMBL" id="GL348720">
    <property type="protein sequence ID" value="EFH41861.1"/>
    <property type="molecule type" value="Genomic_DNA"/>
</dbReference>
<dbReference type="eggNOG" id="KOG4467">
    <property type="taxonomic scope" value="Eukaryota"/>
</dbReference>
<dbReference type="HOGENOM" id="CLU_464113_0_0_1"/>
<dbReference type="Gramene" id="Al_scaffold_0008_1010">
    <property type="protein sequence ID" value="Al_scaffold_0008_1010"/>
    <property type="gene ID" value="Al_scaffold_0008_1010"/>
</dbReference>
<feature type="compositionally biased region" description="Basic and acidic residues" evidence="1">
    <location>
        <begin position="573"/>
        <end position="588"/>
    </location>
</feature>
<dbReference type="AlphaFoldDB" id="D7ML01"/>
<feature type="compositionally biased region" description="Polar residues" evidence="1">
    <location>
        <begin position="454"/>
        <end position="465"/>
    </location>
</feature>
<feature type="region of interest" description="Disordered" evidence="1">
    <location>
        <begin position="1"/>
        <end position="34"/>
    </location>
</feature>
<dbReference type="InterPro" id="IPR019308">
    <property type="entry name" value="TMEM214"/>
</dbReference>
<organism evidence="3">
    <name type="scientific">Arabidopsis lyrata subsp. lyrata</name>
    <name type="common">Lyre-leaved rock-cress</name>
    <dbReference type="NCBI Taxonomy" id="81972"/>
    <lineage>
        <taxon>Eukaryota</taxon>
        <taxon>Viridiplantae</taxon>
        <taxon>Streptophyta</taxon>
        <taxon>Embryophyta</taxon>
        <taxon>Tracheophyta</taxon>
        <taxon>Spermatophyta</taxon>
        <taxon>Magnoliopsida</taxon>
        <taxon>eudicotyledons</taxon>
        <taxon>Gunneridae</taxon>
        <taxon>Pentapetalae</taxon>
        <taxon>rosids</taxon>
        <taxon>malvids</taxon>
        <taxon>Brassicales</taxon>
        <taxon>Brassicaceae</taxon>
        <taxon>Camelineae</taxon>
        <taxon>Arabidopsis</taxon>
    </lineage>
</organism>
<dbReference type="GO" id="GO:0005794">
    <property type="term" value="C:Golgi apparatus"/>
    <property type="evidence" value="ECO:0007669"/>
    <property type="project" value="TreeGrafter"/>
</dbReference>
<evidence type="ECO:0000313" key="2">
    <source>
        <dbReference type="EMBL" id="EFH41861.1"/>
    </source>
</evidence>
<accession>D7ML01</accession>
<proteinExistence type="predicted"/>
<dbReference type="PANTHER" id="PTHR13448">
    <property type="entry name" value="TRANSMEMBRANE PROTEIN 214"/>
    <property type="match status" value="1"/>
</dbReference>
<dbReference type="PANTHER" id="PTHR13448:SF14">
    <property type="entry name" value="F26K24.17 PROTEIN"/>
    <property type="match status" value="1"/>
</dbReference>
<name>D7ML01_ARALL</name>
<evidence type="ECO:0000313" key="3">
    <source>
        <dbReference type="Proteomes" id="UP000008694"/>
    </source>
</evidence>
<feature type="region of interest" description="Disordered" evidence="1">
    <location>
        <begin position="561"/>
        <end position="588"/>
    </location>
</feature>
<evidence type="ECO:0000256" key="1">
    <source>
        <dbReference type="SAM" id="MobiDB-lite"/>
    </source>
</evidence>
<dbReference type="Proteomes" id="UP000008694">
    <property type="component" value="Unassembled WGS sequence"/>
</dbReference>